<dbReference type="PROSITE" id="PS51257">
    <property type="entry name" value="PROKAR_LIPOPROTEIN"/>
    <property type="match status" value="1"/>
</dbReference>
<gene>
    <name evidence="2" type="ORF">BLX24_22965</name>
</gene>
<protein>
    <submittedName>
        <fullName evidence="2">Uncharacterized protein</fullName>
    </submittedName>
</protein>
<name>A0A1S2VDI8_9BACT</name>
<reference evidence="2 3" key="1">
    <citation type="submission" date="2016-10" db="EMBL/GenBank/DDBJ databases">
        <title>Arsenicibacter rosenii gen. nov., sp. nov., an efficient arsenic-methylating bacterium isolated from an arsenic-contaminated paddy soil.</title>
        <authorList>
            <person name="Huang K."/>
        </authorList>
    </citation>
    <scope>NUCLEOTIDE SEQUENCE [LARGE SCALE GENOMIC DNA]</scope>
    <source>
        <strain evidence="2 3">SM-1</strain>
    </source>
</reference>
<evidence type="ECO:0000256" key="1">
    <source>
        <dbReference type="SAM" id="SignalP"/>
    </source>
</evidence>
<accession>A0A1S2VDI8</accession>
<feature type="signal peptide" evidence="1">
    <location>
        <begin position="1"/>
        <end position="22"/>
    </location>
</feature>
<dbReference type="RefSeq" id="WP_071505563.1">
    <property type="nucleotide sequence ID" value="NZ_MORL01000018.1"/>
</dbReference>
<feature type="chain" id="PRO_5010298905" evidence="1">
    <location>
        <begin position="23"/>
        <end position="236"/>
    </location>
</feature>
<proteinExistence type="predicted"/>
<comment type="caution">
    <text evidence="2">The sequence shown here is derived from an EMBL/GenBank/DDBJ whole genome shotgun (WGS) entry which is preliminary data.</text>
</comment>
<evidence type="ECO:0000313" key="2">
    <source>
        <dbReference type="EMBL" id="OIN56837.1"/>
    </source>
</evidence>
<dbReference type="Proteomes" id="UP000181790">
    <property type="component" value="Unassembled WGS sequence"/>
</dbReference>
<dbReference type="OrthoDB" id="949311at2"/>
<dbReference type="AlphaFoldDB" id="A0A1S2VDI8"/>
<organism evidence="2 3">
    <name type="scientific">Arsenicibacter rosenii</name>
    <dbReference type="NCBI Taxonomy" id="1750698"/>
    <lineage>
        <taxon>Bacteria</taxon>
        <taxon>Pseudomonadati</taxon>
        <taxon>Bacteroidota</taxon>
        <taxon>Cytophagia</taxon>
        <taxon>Cytophagales</taxon>
        <taxon>Spirosomataceae</taxon>
        <taxon>Arsenicibacter</taxon>
    </lineage>
</organism>
<evidence type="ECO:0000313" key="3">
    <source>
        <dbReference type="Proteomes" id="UP000181790"/>
    </source>
</evidence>
<keyword evidence="3" id="KW-1185">Reference proteome</keyword>
<sequence>MLLKRTSTYVLGGLAAFLTACAVPKSFVAELQPRSVKAIDTEETFSRGDEILLAYSLTAFDAQNKPTAVVSGGWGVASIRQGQQIKLQPVAKTVGEKPAAPVSLTMPRNGRIMASVVLIEVDDLSEAQDMLTKIRKVHNVVSTPAAILITATEILTPLKYVAAGLTAAGIGMQLADHLDNDDLLGQSNVEIKEADLKKDSAKRFIHVPARFKGENMRDSYDYELEYDVLLKTVKVR</sequence>
<dbReference type="EMBL" id="MORL01000018">
    <property type="protein sequence ID" value="OIN56837.1"/>
    <property type="molecule type" value="Genomic_DNA"/>
</dbReference>
<keyword evidence="1" id="KW-0732">Signal</keyword>